<evidence type="ECO:0000256" key="6">
    <source>
        <dbReference type="ARBA" id="ARBA00022989"/>
    </source>
</evidence>
<comment type="subcellular location">
    <subcellularLocation>
        <location evidence="1">Cell membrane</location>
        <topology evidence="1">Multi-pass membrane protein</topology>
    </subcellularLocation>
</comment>
<reference evidence="10 11" key="1">
    <citation type="submission" date="2017-07" db="EMBL/GenBank/DDBJ databases">
        <title>Lactobacillus curvatus MRS6 whole genome.</title>
        <authorList>
            <person name="Jans C."/>
            <person name="Lagler S."/>
            <person name="Lacroix C."/>
            <person name="Meile L."/>
            <person name="Stevens M.J.A."/>
        </authorList>
    </citation>
    <scope>NUCLEOTIDE SEQUENCE [LARGE SCALE GENOMIC DNA]</scope>
    <source>
        <strain evidence="10 11">MRS6</strain>
    </source>
</reference>
<keyword evidence="7 8" id="KW-0472">Membrane</keyword>
<dbReference type="RefSeq" id="WP_089556393.1">
    <property type="nucleotide sequence ID" value="NZ_CP022474.1"/>
</dbReference>
<feature type="transmembrane region" description="Helical" evidence="8">
    <location>
        <begin position="142"/>
        <end position="165"/>
    </location>
</feature>
<evidence type="ECO:0000256" key="3">
    <source>
        <dbReference type="ARBA" id="ARBA00022475"/>
    </source>
</evidence>
<accession>A0AAC9UK10</accession>
<dbReference type="InterPro" id="IPR003352">
    <property type="entry name" value="PTS_EIIC"/>
</dbReference>
<evidence type="ECO:0000256" key="1">
    <source>
        <dbReference type="ARBA" id="ARBA00004651"/>
    </source>
</evidence>
<dbReference type="PANTHER" id="PTHR33989:SF4">
    <property type="entry name" value="PTS SYSTEM N,N'-DIACETYLCHITOBIOSE-SPECIFIC EIIC COMPONENT"/>
    <property type="match status" value="1"/>
</dbReference>
<evidence type="ECO:0000313" key="11">
    <source>
        <dbReference type="Proteomes" id="UP000199749"/>
    </source>
</evidence>
<dbReference type="InterPro" id="IPR004501">
    <property type="entry name" value="PTS_EIIC_3"/>
</dbReference>
<dbReference type="PANTHER" id="PTHR33989">
    <property type="match status" value="1"/>
</dbReference>
<gene>
    <name evidence="10" type="ORF">CG419_02745</name>
</gene>
<keyword evidence="6 8" id="KW-1133">Transmembrane helix</keyword>
<keyword evidence="2" id="KW-0813">Transport</keyword>
<feature type="transmembrane region" description="Helical" evidence="8">
    <location>
        <begin position="33"/>
        <end position="54"/>
    </location>
</feature>
<dbReference type="InterPro" id="IPR051088">
    <property type="entry name" value="PTS_Sugar-EIIC/EIIB"/>
</dbReference>
<organism evidence="10 11">
    <name type="scientific">Latilactobacillus curvatus</name>
    <name type="common">Lactobacillus curvatus</name>
    <dbReference type="NCBI Taxonomy" id="28038"/>
    <lineage>
        <taxon>Bacteria</taxon>
        <taxon>Bacillati</taxon>
        <taxon>Bacillota</taxon>
        <taxon>Bacilli</taxon>
        <taxon>Lactobacillales</taxon>
        <taxon>Lactobacillaceae</taxon>
        <taxon>Latilactobacillus</taxon>
    </lineage>
</organism>
<evidence type="ECO:0000313" key="10">
    <source>
        <dbReference type="EMBL" id="ASN59603.1"/>
    </source>
</evidence>
<evidence type="ECO:0000256" key="8">
    <source>
        <dbReference type="SAM" id="Phobius"/>
    </source>
</evidence>
<protein>
    <submittedName>
        <fullName evidence="10">PTS sorbose transporter subunit IIC</fullName>
    </submittedName>
</protein>
<feature type="transmembrane region" description="Helical" evidence="8">
    <location>
        <begin position="111"/>
        <end position="130"/>
    </location>
</feature>
<keyword evidence="5 8" id="KW-0812">Transmembrane</keyword>
<feature type="domain" description="PTS EIIC type-3" evidence="9">
    <location>
        <begin position="9"/>
        <end position="235"/>
    </location>
</feature>
<evidence type="ECO:0000256" key="4">
    <source>
        <dbReference type="ARBA" id="ARBA00022597"/>
    </source>
</evidence>
<feature type="transmembrane region" description="Helical" evidence="8">
    <location>
        <begin position="185"/>
        <end position="210"/>
    </location>
</feature>
<dbReference type="PROSITE" id="PS51105">
    <property type="entry name" value="PTS_EIIC_TYPE_3"/>
    <property type="match status" value="1"/>
</dbReference>
<dbReference type="GO" id="GO:0008982">
    <property type="term" value="F:protein-N(PI)-phosphohistidine-sugar phosphotransferase activity"/>
    <property type="evidence" value="ECO:0007669"/>
    <property type="project" value="InterPro"/>
</dbReference>
<dbReference type="AlphaFoldDB" id="A0AAC9UK10"/>
<dbReference type="GO" id="GO:0009401">
    <property type="term" value="P:phosphoenolpyruvate-dependent sugar phosphotransferase system"/>
    <property type="evidence" value="ECO:0007669"/>
    <property type="project" value="InterPro"/>
</dbReference>
<name>A0AAC9UK10_LATCU</name>
<evidence type="ECO:0000259" key="9">
    <source>
        <dbReference type="PROSITE" id="PS51105"/>
    </source>
</evidence>
<dbReference type="Pfam" id="PF02378">
    <property type="entry name" value="PTS_EIIC"/>
    <property type="match status" value="1"/>
</dbReference>
<feature type="transmembrane region" description="Helical" evidence="8">
    <location>
        <begin position="74"/>
        <end position="99"/>
    </location>
</feature>
<sequence length="235" mass="25115">MTKEKRSFLNDKVIPFASKLSQNKGLMAIRDGMGFAITLIIIGSIPLIINSLPIDGWTDTLTKIKVPYFGNLSQLLTLANNMTFGVMAIPAVFGMAYSYTKNSITDEVKSIGAGFIALASFLFVTPVITAKDGVTGVDLNYLGSKGLLVGIIIALATAQIFSLFIKHNIEIKLPDSVPPAIGKTFSALIPGIVIIIFWGIIAIIIGALGFDNVHVVLLEVLHGPLTFLGGQFLAH</sequence>
<evidence type="ECO:0000256" key="5">
    <source>
        <dbReference type="ARBA" id="ARBA00022692"/>
    </source>
</evidence>
<keyword evidence="3" id="KW-1003">Cell membrane</keyword>
<dbReference type="GO" id="GO:0005886">
    <property type="term" value="C:plasma membrane"/>
    <property type="evidence" value="ECO:0007669"/>
    <property type="project" value="UniProtKB-SubCell"/>
</dbReference>
<proteinExistence type="predicted"/>
<evidence type="ECO:0000256" key="2">
    <source>
        <dbReference type="ARBA" id="ARBA00022448"/>
    </source>
</evidence>
<evidence type="ECO:0000256" key="7">
    <source>
        <dbReference type="ARBA" id="ARBA00023136"/>
    </source>
</evidence>
<dbReference type="EMBL" id="CP022474">
    <property type="protein sequence ID" value="ASN59603.1"/>
    <property type="molecule type" value="Genomic_DNA"/>
</dbReference>
<dbReference type="Proteomes" id="UP000199749">
    <property type="component" value="Chromosome"/>
</dbReference>
<dbReference type="GO" id="GO:1901264">
    <property type="term" value="P:carbohydrate derivative transport"/>
    <property type="evidence" value="ECO:0007669"/>
    <property type="project" value="TreeGrafter"/>
</dbReference>
<keyword evidence="4" id="KW-0762">Sugar transport</keyword>